<sequence>MHLWHLFLLLVLFIASTFGADLEGSGSGDAIDEVSEEAVLKAQNLLNAVPSEGSGTEGEASGEDVQTFFF</sequence>
<dbReference type="Proteomes" id="UP000008068">
    <property type="component" value="Unassembled WGS sequence"/>
</dbReference>
<dbReference type="EMBL" id="GL380337">
    <property type="protein sequence ID" value="EGT53461.1"/>
    <property type="molecule type" value="Genomic_DNA"/>
</dbReference>
<keyword evidence="2" id="KW-0732">Signal</keyword>
<dbReference type="OrthoDB" id="5859798at2759"/>
<feature type="region of interest" description="Disordered" evidence="1">
    <location>
        <begin position="51"/>
        <end position="70"/>
    </location>
</feature>
<dbReference type="STRING" id="135651.G0PF00"/>
<evidence type="ECO:0000256" key="2">
    <source>
        <dbReference type="SAM" id="SignalP"/>
    </source>
</evidence>
<dbReference type="InParanoid" id="G0PF00"/>
<proteinExistence type="predicted"/>
<dbReference type="eggNOG" id="ENOG502RAJP">
    <property type="taxonomic scope" value="Eukaryota"/>
</dbReference>
<organism evidence="4">
    <name type="scientific">Caenorhabditis brenneri</name>
    <name type="common">Nematode worm</name>
    <dbReference type="NCBI Taxonomy" id="135651"/>
    <lineage>
        <taxon>Eukaryota</taxon>
        <taxon>Metazoa</taxon>
        <taxon>Ecdysozoa</taxon>
        <taxon>Nematoda</taxon>
        <taxon>Chromadorea</taxon>
        <taxon>Rhabditida</taxon>
        <taxon>Rhabditina</taxon>
        <taxon>Rhabditomorpha</taxon>
        <taxon>Rhabditoidea</taxon>
        <taxon>Rhabditidae</taxon>
        <taxon>Peloderinae</taxon>
        <taxon>Caenorhabditis</taxon>
    </lineage>
</organism>
<gene>
    <name evidence="3" type="ORF">CAEBREN_07943</name>
</gene>
<evidence type="ECO:0000313" key="4">
    <source>
        <dbReference type="Proteomes" id="UP000008068"/>
    </source>
</evidence>
<keyword evidence="4" id="KW-1185">Reference proteome</keyword>
<dbReference type="FunCoup" id="G0PF00">
    <property type="interactions" value="1877"/>
</dbReference>
<feature type="chain" id="PRO_5003407327" description="Secreted protein" evidence="2">
    <location>
        <begin position="20"/>
        <end position="70"/>
    </location>
</feature>
<dbReference type="AlphaFoldDB" id="G0PF00"/>
<name>G0PF00_CAEBE</name>
<dbReference type="OMA" id="MNFWHLL"/>
<evidence type="ECO:0008006" key="5">
    <source>
        <dbReference type="Google" id="ProtNLM"/>
    </source>
</evidence>
<dbReference type="HOGENOM" id="CLU_2742361_0_0_1"/>
<accession>G0PF00</accession>
<reference evidence="4" key="1">
    <citation type="submission" date="2011-07" db="EMBL/GenBank/DDBJ databases">
        <authorList>
            <consortium name="Caenorhabditis brenneri Sequencing and Analysis Consortium"/>
            <person name="Wilson R.K."/>
        </authorList>
    </citation>
    <scope>NUCLEOTIDE SEQUENCE [LARGE SCALE GENOMIC DNA]</scope>
    <source>
        <strain evidence="4">PB2801</strain>
    </source>
</reference>
<evidence type="ECO:0000313" key="3">
    <source>
        <dbReference type="EMBL" id="EGT53461.1"/>
    </source>
</evidence>
<protein>
    <recommendedName>
        <fullName evidence="5">Secreted protein</fullName>
    </recommendedName>
</protein>
<evidence type="ECO:0000256" key="1">
    <source>
        <dbReference type="SAM" id="MobiDB-lite"/>
    </source>
</evidence>
<feature type="signal peptide" evidence="2">
    <location>
        <begin position="1"/>
        <end position="19"/>
    </location>
</feature>